<dbReference type="Pfam" id="PF09950">
    <property type="entry name" value="Major_capside"/>
    <property type="match status" value="1"/>
</dbReference>
<dbReference type="AlphaFoldDB" id="A0A2W5NTT2"/>
<dbReference type="PIRSF" id="PIRSF029202">
    <property type="entry name" value="UCP029202"/>
    <property type="match status" value="1"/>
</dbReference>
<comment type="caution">
    <text evidence="1">The sequence shown here is derived from an EMBL/GenBank/DDBJ whole genome shotgun (WGS) entry which is preliminary data.</text>
</comment>
<name>A0A2W5NTT2_9SPHN</name>
<gene>
    <name evidence="1" type="ORF">DI555_07005</name>
</gene>
<accession>A0A2W5NTT2</accession>
<evidence type="ECO:0000313" key="1">
    <source>
        <dbReference type="EMBL" id="PZQ55768.1"/>
    </source>
</evidence>
<dbReference type="InterPro" id="IPR020049">
    <property type="entry name" value="Major_capsid-like"/>
</dbReference>
<organism evidence="1 2">
    <name type="scientific">Novosphingobium pentaromativorans</name>
    <dbReference type="NCBI Taxonomy" id="205844"/>
    <lineage>
        <taxon>Bacteria</taxon>
        <taxon>Pseudomonadati</taxon>
        <taxon>Pseudomonadota</taxon>
        <taxon>Alphaproteobacteria</taxon>
        <taxon>Sphingomonadales</taxon>
        <taxon>Sphingomonadaceae</taxon>
        <taxon>Novosphingobium</taxon>
    </lineage>
</organism>
<dbReference type="Proteomes" id="UP000249082">
    <property type="component" value="Unassembled WGS sequence"/>
</dbReference>
<evidence type="ECO:0008006" key="3">
    <source>
        <dbReference type="Google" id="ProtNLM"/>
    </source>
</evidence>
<sequence length="333" mass="36255">MTKMIFDSVMAAVAYLDANPECPGVSFVDGIRGVDLNDAQQSLAFLAPQLLRVEQGVYMVKYPLADYAEFMPVDTTGTIWSAGSLFYSGDIAGKPEWFDVAADDMPYADVSRTQFLQENHMAGIGYKWNRMDLERGQQLGVNVLAEKADASVKTAERFIHKTAMRGDGLKFTTGFINNPLATTVTAANSLITGTPDQAIAVINDALTSVETNTAETYQADTLAVPTSVYNSMASRRVTDTGMSLLRYLQESSVVSGLTIKKSRHLETAGAGGTKRIVAYSNTREVHQFHLPGGGHQLFQAWQKGPFSWEVPGLMNIGGYENRIPKAITFVDGV</sequence>
<reference evidence="1 2" key="1">
    <citation type="submission" date="2017-08" db="EMBL/GenBank/DDBJ databases">
        <title>Infants hospitalized years apart are colonized by the same room-sourced microbial strains.</title>
        <authorList>
            <person name="Brooks B."/>
            <person name="Olm M.R."/>
            <person name="Firek B.A."/>
            <person name="Baker R."/>
            <person name="Thomas B.C."/>
            <person name="Morowitz M.J."/>
            <person name="Banfield J.F."/>
        </authorList>
    </citation>
    <scope>NUCLEOTIDE SEQUENCE [LARGE SCALE GENOMIC DNA]</scope>
    <source>
        <strain evidence="1">S2_005_002_R2_33</strain>
    </source>
</reference>
<evidence type="ECO:0000313" key="2">
    <source>
        <dbReference type="Proteomes" id="UP000249082"/>
    </source>
</evidence>
<dbReference type="EMBL" id="QFPX01000005">
    <property type="protein sequence ID" value="PZQ55768.1"/>
    <property type="molecule type" value="Genomic_DNA"/>
</dbReference>
<proteinExistence type="predicted"/>
<protein>
    <recommendedName>
        <fullName evidence="3">DUF2184 domain-containing protein</fullName>
    </recommendedName>
</protein>